<name>G8R3Q2_OWEHD</name>
<organism evidence="1 2">
    <name type="scientific">Owenweeksia hongkongensis (strain DSM 17368 / CIP 108786 / JCM 12287 / NRRL B-23963 / UST20020801)</name>
    <dbReference type="NCBI Taxonomy" id="926562"/>
    <lineage>
        <taxon>Bacteria</taxon>
        <taxon>Pseudomonadati</taxon>
        <taxon>Bacteroidota</taxon>
        <taxon>Flavobacteriia</taxon>
        <taxon>Flavobacteriales</taxon>
        <taxon>Owenweeksiaceae</taxon>
        <taxon>Owenweeksia</taxon>
    </lineage>
</organism>
<reference evidence="1 2" key="1">
    <citation type="journal article" date="2012" name="Stand. Genomic Sci.">
        <title>Genome sequence of the orange-pigmented seawater bacterium Owenweeksia hongkongensis type strain (UST20020801(T)).</title>
        <authorList>
            <person name="Riedel T."/>
            <person name="Held B."/>
            <person name="Nolan M."/>
            <person name="Lucas S."/>
            <person name="Lapidus A."/>
            <person name="Tice H."/>
            <person name="Del Rio T.G."/>
            <person name="Cheng J.F."/>
            <person name="Han C."/>
            <person name="Tapia R."/>
            <person name="Goodwin L.A."/>
            <person name="Pitluck S."/>
            <person name="Liolios K."/>
            <person name="Mavromatis K."/>
            <person name="Pagani I."/>
            <person name="Ivanova N."/>
            <person name="Mikhailova N."/>
            <person name="Pati A."/>
            <person name="Chen A."/>
            <person name="Palaniappan K."/>
            <person name="Rohde M."/>
            <person name="Tindall B.J."/>
            <person name="Detter J.C."/>
            <person name="Goker M."/>
            <person name="Woyke T."/>
            <person name="Bristow J."/>
            <person name="Eisen J.A."/>
            <person name="Markowitz V."/>
            <person name="Hugenholtz P."/>
            <person name="Klenk H.P."/>
            <person name="Kyrpides N.C."/>
        </authorList>
    </citation>
    <scope>NUCLEOTIDE SEQUENCE</scope>
    <source>
        <strain evidence="2">DSM 17368 / JCM 12287 / NRRL B-23963</strain>
    </source>
</reference>
<proteinExistence type="predicted"/>
<evidence type="ECO:0008006" key="3">
    <source>
        <dbReference type="Google" id="ProtNLM"/>
    </source>
</evidence>
<sequence>MRMNTSLINKVEQMAKEQNRNFTNMVETLLMKAVSE</sequence>
<gene>
    <name evidence="1" type="ordered locus">Oweho_3188</name>
</gene>
<dbReference type="AlphaFoldDB" id="G8R3Q2"/>
<evidence type="ECO:0000313" key="2">
    <source>
        <dbReference type="Proteomes" id="UP000005631"/>
    </source>
</evidence>
<dbReference type="GO" id="GO:0006355">
    <property type="term" value="P:regulation of DNA-templated transcription"/>
    <property type="evidence" value="ECO:0007669"/>
    <property type="project" value="InterPro"/>
</dbReference>
<dbReference type="InterPro" id="IPR010985">
    <property type="entry name" value="Ribbon_hlx_hlx"/>
</dbReference>
<protein>
    <recommendedName>
        <fullName evidence="3">CopG-like ribbon-helix-helix domain-containing protein</fullName>
    </recommendedName>
</protein>
<dbReference type="HOGENOM" id="CLU_3357405_0_0_10"/>
<dbReference type="Proteomes" id="UP000005631">
    <property type="component" value="Chromosome"/>
</dbReference>
<keyword evidence="2" id="KW-1185">Reference proteome</keyword>
<dbReference type="SUPFAM" id="SSF47598">
    <property type="entry name" value="Ribbon-helix-helix"/>
    <property type="match status" value="1"/>
</dbReference>
<dbReference type="EMBL" id="CP003156">
    <property type="protein sequence ID" value="AEV34139.1"/>
    <property type="molecule type" value="Genomic_DNA"/>
</dbReference>
<evidence type="ECO:0000313" key="1">
    <source>
        <dbReference type="EMBL" id="AEV34139.1"/>
    </source>
</evidence>
<dbReference type="KEGG" id="oho:Oweho_3188"/>
<accession>G8R3Q2</accession>